<dbReference type="AlphaFoldDB" id="A3ZL36"/>
<dbReference type="OrthoDB" id="6180at2"/>
<organism evidence="5 6">
    <name type="scientific">Blastopirellula marina DSM 3645</name>
    <dbReference type="NCBI Taxonomy" id="314230"/>
    <lineage>
        <taxon>Bacteria</taxon>
        <taxon>Pseudomonadati</taxon>
        <taxon>Planctomycetota</taxon>
        <taxon>Planctomycetia</taxon>
        <taxon>Pirellulales</taxon>
        <taxon>Pirellulaceae</taxon>
        <taxon>Blastopirellula</taxon>
    </lineage>
</organism>
<evidence type="ECO:0000256" key="1">
    <source>
        <dbReference type="ARBA" id="ARBA00022857"/>
    </source>
</evidence>
<dbReference type="RefSeq" id="WP_002655339.1">
    <property type="nucleotide sequence ID" value="NZ_CH672377.1"/>
</dbReference>
<name>A3ZL36_9BACT</name>
<gene>
    <name evidence="5" type="ORF">DSM3645_08727</name>
</gene>
<dbReference type="InterPro" id="IPR015259">
    <property type="entry name" value="Methyl-teptahyd_DH_N"/>
</dbReference>
<evidence type="ECO:0000256" key="2">
    <source>
        <dbReference type="ARBA" id="ARBA00023002"/>
    </source>
</evidence>
<dbReference type="Pfam" id="PF01488">
    <property type="entry name" value="Shikimate_DH"/>
    <property type="match status" value="1"/>
</dbReference>
<feature type="domain" description="Methylene-tetrahydromethanopterin dehydrogenase N-terminal" evidence="4">
    <location>
        <begin position="19"/>
        <end position="98"/>
    </location>
</feature>
<dbReference type="EMBL" id="AANZ01000001">
    <property type="protein sequence ID" value="EAQ82469.1"/>
    <property type="molecule type" value="Genomic_DNA"/>
</dbReference>
<protein>
    <submittedName>
        <fullName evidence="5">MtdA bifunctional protein</fullName>
    </submittedName>
</protein>
<dbReference type="SUPFAM" id="SSF53223">
    <property type="entry name" value="Aminoacid dehydrogenase-like, N-terminal domain"/>
    <property type="match status" value="1"/>
</dbReference>
<dbReference type="GO" id="GO:0016491">
    <property type="term" value="F:oxidoreductase activity"/>
    <property type="evidence" value="ECO:0007669"/>
    <property type="project" value="UniProtKB-KW"/>
</dbReference>
<keyword evidence="1" id="KW-0521">NADP</keyword>
<dbReference type="HOGENOM" id="CLU_059363_0_0_0"/>
<evidence type="ECO:0000313" key="5">
    <source>
        <dbReference type="EMBL" id="EAQ82469.1"/>
    </source>
</evidence>
<feature type="domain" description="Quinate/shikimate 5-dehydrogenase/glutamyl-tRNA reductase" evidence="3">
    <location>
        <begin position="119"/>
        <end position="222"/>
    </location>
</feature>
<dbReference type="InterPro" id="IPR037089">
    <property type="entry name" value="Methyl-teptahyd_DH_N_sf"/>
</dbReference>
<comment type="caution">
    <text evidence="5">The sequence shown here is derived from an EMBL/GenBank/DDBJ whole genome shotgun (WGS) entry which is preliminary data.</text>
</comment>
<sequence>MSISKVLLQLDSDPQISTFDSVVAVDSGVDQLFRHGGVSAAQVRDLVYGLIFTRSPAELKSSAIFIGGSDVAQAETLLSAAVGSFFGPLRVSILFDPNGANTTAAAAVLAAGRHLQLAGSETLVLAGTGPVGQRAARLLAQQGAHVRVASRRLEKATKVCESLQAEVADGAFRPFAVSDDDSLKAALNGVAVVIAAGAANVRLAGQENLRQAADLQVLIDLNAAPPVGLEGVDPMDKAQDRDGRICYGAIGVGGTKMKIHKRALARLFEQNDLVLNAEEVYAIGRTLE</sequence>
<dbReference type="Pfam" id="PF09176">
    <property type="entry name" value="Mpt_N"/>
    <property type="match status" value="1"/>
</dbReference>
<dbReference type="SUPFAM" id="SSF51735">
    <property type="entry name" value="NAD(P)-binding Rossmann-fold domains"/>
    <property type="match status" value="1"/>
</dbReference>
<keyword evidence="2" id="KW-0560">Oxidoreductase</keyword>
<reference evidence="5 6" key="1">
    <citation type="submission" date="2006-02" db="EMBL/GenBank/DDBJ databases">
        <authorList>
            <person name="Amann R."/>
            <person name="Ferriera S."/>
            <person name="Johnson J."/>
            <person name="Kravitz S."/>
            <person name="Halpern A."/>
            <person name="Remington K."/>
            <person name="Beeson K."/>
            <person name="Tran B."/>
            <person name="Rogers Y.-H."/>
            <person name="Friedman R."/>
            <person name="Venter J.C."/>
        </authorList>
    </citation>
    <scope>NUCLEOTIDE SEQUENCE [LARGE SCALE GENOMIC DNA]</scope>
    <source>
        <strain evidence="5 6">DSM 3645</strain>
    </source>
</reference>
<evidence type="ECO:0000259" key="4">
    <source>
        <dbReference type="Pfam" id="PF09176"/>
    </source>
</evidence>
<dbReference type="Gene3D" id="3.40.50.10280">
    <property type="entry name" value="Methylene-tetrahydromethanopterin dehydrogenase, N-terminal domain"/>
    <property type="match status" value="1"/>
</dbReference>
<evidence type="ECO:0000313" key="6">
    <source>
        <dbReference type="Proteomes" id="UP000004358"/>
    </source>
</evidence>
<dbReference type="InterPro" id="IPR036291">
    <property type="entry name" value="NAD(P)-bd_dom_sf"/>
</dbReference>
<dbReference type="STRING" id="314230.DSM3645_08727"/>
<dbReference type="InterPro" id="IPR046346">
    <property type="entry name" value="Aminoacid_DH-like_N_sf"/>
</dbReference>
<dbReference type="InterPro" id="IPR006151">
    <property type="entry name" value="Shikm_DH/Glu-tRNA_Rdtase"/>
</dbReference>
<dbReference type="eggNOG" id="COG0373">
    <property type="taxonomic scope" value="Bacteria"/>
</dbReference>
<dbReference type="InterPro" id="IPR035015">
    <property type="entry name" value="NAD-bd_H4MPT_DH"/>
</dbReference>
<dbReference type="Gene3D" id="3.40.50.720">
    <property type="entry name" value="NAD(P)-binding Rossmann-like Domain"/>
    <property type="match status" value="1"/>
</dbReference>
<dbReference type="Proteomes" id="UP000004358">
    <property type="component" value="Unassembled WGS sequence"/>
</dbReference>
<evidence type="ECO:0000259" key="3">
    <source>
        <dbReference type="Pfam" id="PF01488"/>
    </source>
</evidence>
<accession>A3ZL36</accession>
<dbReference type="CDD" id="cd01078">
    <property type="entry name" value="NAD_bind_H4MPT_DH"/>
    <property type="match status" value="1"/>
</dbReference>
<proteinExistence type="predicted"/>